<dbReference type="PANTHER" id="PTHR11017">
    <property type="entry name" value="LEUCINE-RICH REPEAT-CONTAINING PROTEIN"/>
    <property type="match status" value="1"/>
</dbReference>
<accession>A0AAV6MGQ6</accession>
<dbReference type="FunFam" id="1.10.8.430:FF:000002">
    <property type="entry name" value="Disease resistance protein (TIR-NBS-LRR class)"/>
    <property type="match status" value="1"/>
</dbReference>
<evidence type="ECO:0000313" key="10">
    <source>
        <dbReference type="Proteomes" id="UP000685013"/>
    </source>
</evidence>
<dbReference type="InterPro" id="IPR003593">
    <property type="entry name" value="AAA+_ATPase"/>
</dbReference>
<dbReference type="SMART" id="SM00382">
    <property type="entry name" value="AAA"/>
    <property type="match status" value="1"/>
</dbReference>
<evidence type="ECO:0000259" key="8">
    <source>
        <dbReference type="PROSITE" id="PS50104"/>
    </source>
</evidence>
<dbReference type="InterPro" id="IPR002182">
    <property type="entry name" value="NB-ARC"/>
</dbReference>
<evidence type="ECO:0000256" key="4">
    <source>
        <dbReference type="ARBA" id="ARBA00022801"/>
    </source>
</evidence>
<dbReference type="InterPro" id="IPR003591">
    <property type="entry name" value="Leu-rich_rpt_typical-subtyp"/>
</dbReference>
<dbReference type="FunFam" id="3.40.50.10140:FF:000007">
    <property type="entry name" value="Disease resistance protein (TIR-NBS-LRR class)"/>
    <property type="match status" value="1"/>
</dbReference>
<keyword evidence="3" id="KW-0677">Repeat</keyword>
<feature type="non-terminal residue" evidence="9">
    <location>
        <position position="1"/>
    </location>
</feature>
<protein>
    <recommendedName>
        <fullName evidence="1">ADP-ribosyl cyclase/cyclic ADP-ribose hydrolase</fullName>
        <ecNumber evidence="1">3.2.2.6</ecNumber>
    </recommendedName>
</protein>
<evidence type="ECO:0000313" key="9">
    <source>
        <dbReference type="EMBL" id="KAG6580953.1"/>
    </source>
</evidence>
<feature type="region of interest" description="Disordered" evidence="7">
    <location>
        <begin position="1094"/>
        <end position="1143"/>
    </location>
</feature>
<dbReference type="SMART" id="SM00255">
    <property type="entry name" value="TIR"/>
    <property type="match status" value="1"/>
</dbReference>
<sequence length="1143" mass="129893">MEAAMADDPLRAQHGGWIYDVFLSFRGEDTRKNFTDHLYYALIDAGLNVFRDDPELQQGEDITSELERAIQGSKVAVIVFSQNYADSRWCLEELVKIMECRRTLRQLVLPIFYDVDPSTVRKQTGGFEEAFLRHEQRFFTDIDRVLRWRMALSEAANLSGWDLRNIADGHEAKFIRLIVEKISRELNSTYLFIALYPVGTESRVKVVASHLDIGSNGVRFVGILGMGGMGKTTIAKALYNQLYHNFEAKCFLANIKDISKQPSGQIRLQEQLLSSLTKSTKIKLENVDRGIVVLQERLRRKKVLLILDDVDEIGQLNAIARSREWFGSGSRIVLTTRDQHLLNQLEVDGICSVDEMDDTEALELFSWHAFRNSYPSETFHELSKRVVNYSGGLPLALEVLGSFLFGRSRAEWEDTLNKLKTIPDDQIQRKLRISFDGLNDHTYKDIFLDVSCFFIGVDKNYVEQVLDGCGFFPKIGISVLLQRCLLTIGDKNKLMMHDLLRDMGREIVREKFPKEPERHSRLVLHEEVISVLSRHKGTYAIEGLSLKLPRFSKEKLSSKAFNEMQNLRLLQLNFVTLTGDFKHISQEIRWLCWHGFPLKFLPKDFHMEKLVAVDLRHSQIRFFWKESKFLKNLKFLNLSHSHYLTYTPDFSKLPNLETLKLKDCKSLVELHPTIGELKRLILINLKDCKCLKFLPKGFSMLKSLETLFLSGCSKLSTLPEDLGEMVSLITLTADDTAIQRIPSTIVKLKNLKYLSLCGCKGPPSKSFPSAFWSWISPTKYPNSILLPSSLQGLNALRTLRLNNCNLSNNTIPKDIGSLISLRELDLRDNSFHSLPSSISGLLKLETLMLDHCTELQCIPDLPPHLNSLYATNCISLERAPDLSNVKRMVALSVSKCPKLMDIPGLEMLLDSIRVIHMEGCSNISNSFKENILLGWTVSGFGGVCVPGKEIPDWFAYKDEGHSVFFDLPQFTDCNLEGFIVCIVYSSCFDNAVSSDLPSLSVINYTKGVITTNKPLTNDVVMSTKDHLWQGHLSNKTFKMESGDEVEIIIDFGAEITVKKIGISLVFDKYVERKMLEFGSTSNDDVAVVNNRDGDVIENEGGVGSKRGCDHDDDDEGPSDSYQLPKRLKYENNSDEDQREKERL</sequence>
<feature type="compositionally biased region" description="Basic and acidic residues" evidence="7">
    <location>
        <begin position="1127"/>
        <end position="1143"/>
    </location>
</feature>
<dbReference type="GO" id="GO:0007165">
    <property type="term" value="P:signal transduction"/>
    <property type="evidence" value="ECO:0007669"/>
    <property type="project" value="InterPro"/>
</dbReference>
<evidence type="ECO:0000256" key="1">
    <source>
        <dbReference type="ARBA" id="ARBA00011982"/>
    </source>
</evidence>
<dbReference type="PANTHER" id="PTHR11017:SF575">
    <property type="entry name" value="ADP-RIBOSYL CYCLASE_CYCLIC ADP-RIBOSE HYDROLASE"/>
    <property type="match status" value="1"/>
</dbReference>
<evidence type="ECO:0000256" key="2">
    <source>
        <dbReference type="ARBA" id="ARBA00022614"/>
    </source>
</evidence>
<dbReference type="Pfam" id="PF20160">
    <property type="entry name" value="C-JID"/>
    <property type="match status" value="1"/>
</dbReference>
<dbReference type="EC" id="3.2.2.6" evidence="1"/>
<proteinExistence type="predicted"/>
<evidence type="ECO:0000256" key="6">
    <source>
        <dbReference type="ARBA" id="ARBA00047304"/>
    </source>
</evidence>
<keyword evidence="4" id="KW-0378">Hydrolase</keyword>
<dbReference type="GO" id="GO:0006952">
    <property type="term" value="P:defense response"/>
    <property type="evidence" value="ECO:0007669"/>
    <property type="project" value="InterPro"/>
</dbReference>
<evidence type="ECO:0000256" key="7">
    <source>
        <dbReference type="SAM" id="MobiDB-lite"/>
    </source>
</evidence>
<dbReference type="InterPro" id="IPR058192">
    <property type="entry name" value="WHD_ROQ1-like"/>
</dbReference>
<dbReference type="InterPro" id="IPR000157">
    <property type="entry name" value="TIR_dom"/>
</dbReference>
<dbReference type="EMBL" id="JAGKQH010000014">
    <property type="protein sequence ID" value="KAG6580953.1"/>
    <property type="molecule type" value="Genomic_DNA"/>
</dbReference>
<keyword evidence="10" id="KW-1185">Reference proteome</keyword>
<evidence type="ECO:0000256" key="5">
    <source>
        <dbReference type="ARBA" id="ARBA00023027"/>
    </source>
</evidence>
<name>A0AAV6MGQ6_9ROSI</name>
<evidence type="ECO:0000256" key="3">
    <source>
        <dbReference type="ARBA" id="ARBA00022737"/>
    </source>
</evidence>
<keyword evidence="5" id="KW-0520">NAD</keyword>
<reference evidence="9 10" key="1">
    <citation type="journal article" date="2021" name="Hortic Res">
        <title>The domestication of Cucurbita argyrosperma as revealed by the genome of its wild relative.</title>
        <authorList>
            <person name="Barrera-Redondo J."/>
            <person name="Sanchez-de la Vega G."/>
            <person name="Aguirre-Liguori J.A."/>
            <person name="Castellanos-Morales G."/>
            <person name="Gutierrez-Guerrero Y.T."/>
            <person name="Aguirre-Dugua X."/>
            <person name="Aguirre-Planter E."/>
            <person name="Tenaillon M.I."/>
            <person name="Lira-Saade R."/>
            <person name="Eguiarte L.E."/>
        </authorList>
    </citation>
    <scope>NUCLEOTIDE SEQUENCE [LARGE SCALE GENOMIC DNA]</scope>
    <source>
        <strain evidence="9">JBR-2021</strain>
    </source>
</reference>
<dbReference type="AlphaFoldDB" id="A0AAV6MGQ6"/>
<gene>
    <name evidence="9" type="primary">RUN1</name>
    <name evidence="9" type="ORF">SDJN03_20955</name>
</gene>
<dbReference type="SMART" id="SM00369">
    <property type="entry name" value="LRR_TYP"/>
    <property type="match status" value="4"/>
</dbReference>
<dbReference type="Pfam" id="PF23598">
    <property type="entry name" value="LRR_14"/>
    <property type="match status" value="1"/>
</dbReference>
<dbReference type="Pfam" id="PF00931">
    <property type="entry name" value="NB-ARC"/>
    <property type="match status" value="1"/>
</dbReference>
<dbReference type="PROSITE" id="PS50104">
    <property type="entry name" value="TIR"/>
    <property type="match status" value="1"/>
</dbReference>
<keyword evidence="2" id="KW-0433">Leucine-rich repeat</keyword>
<feature type="domain" description="TIR" evidence="8">
    <location>
        <begin position="17"/>
        <end position="186"/>
    </location>
</feature>
<comment type="caution">
    <text evidence="9">The sequence shown here is derived from an EMBL/GenBank/DDBJ whole genome shotgun (WGS) entry which is preliminary data.</text>
</comment>
<dbReference type="InterPro" id="IPR044974">
    <property type="entry name" value="Disease_R_plants"/>
</dbReference>
<comment type="catalytic activity">
    <reaction evidence="6">
        <text>NAD(+) + H2O = ADP-D-ribose + nicotinamide + H(+)</text>
        <dbReference type="Rhea" id="RHEA:16301"/>
        <dbReference type="ChEBI" id="CHEBI:15377"/>
        <dbReference type="ChEBI" id="CHEBI:15378"/>
        <dbReference type="ChEBI" id="CHEBI:17154"/>
        <dbReference type="ChEBI" id="CHEBI:57540"/>
        <dbReference type="ChEBI" id="CHEBI:57967"/>
        <dbReference type="EC" id="3.2.2.6"/>
    </reaction>
    <physiologicalReaction direction="left-to-right" evidence="6">
        <dbReference type="Rhea" id="RHEA:16302"/>
    </physiologicalReaction>
</comment>
<organism evidence="9 10">
    <name type="scientific">Cucurbita argyrosperma subsp. sororia</name>
    <dbReference type="NCBI Taxonomy" id="37648"/>
    <lineage>
        <taxon>Eukaryota</taxon>
        <taxon>Viridiplantae</taxon>
        <taxon>Streptophyta</taxon>
        <taxon>Embryophyta</taxon>
        <taxon>Tracheophyta</taxon>
        <taxon>Spermatophyta</taxon>
        <taxon>Magnoliopsida</taxon>
        <taxon>eudicotyledons</taxon>
        <taxon>Gunneridae</taxon>
        <taxon>Pentapetalae</taxon>
        <taxon>rosids</taxon>
        <taxon>fabids</taxon>
        <taxon>Cucurbitales</taxon>
        <taxon>Cucurbitaceae</taxon>
        <taxon>Cucurbiteae</taxon>
        <taxon>Cucurbita</taxon>
    </lineage>
</organism>
<dbReference type="Pfam" id="PF01582">
    <property type="entry name" value="TIR"/>
    <property type="match status" value="1"/>
</dbReference>
<dbReference type="GO" id="GO:0061809">
    <property type="term" value="F:NAD+ nucleosidase activity, cyclic ADP-ribose generating"/>
    <property type="evidence" value="ECO:0007669"/>
    <property type="project" value="UniProtKB-EC"/>
</dbReference>
<dbReference type="GO" id="GO:0043531">
    <property type="term" value="F:ADP binding"/>
    <property type="evidence" value="ECO:0007669"/>
    <property type="project" value="InterPro"/>
</dbReference>
<dbReference type="InterPro" id="IPR055414">
    <property type="entry name" value="LRR_R13L4/SHOC2-like"/>
</dbReference>
<dbReference type="Proteomes" id="UP000685013">
    <property type="component" value="Chromosome 14"/>
</dbReference>
<dbReference type="InterPro" id="IPR045344">
    <property type="entry name" value="C-JID"/>
</dbReference>
<dbReference type="GO" id="GO:0051707">
    <property type="term" value="P:response to other organism"/>
    <property type="evidence" value="ECO:0007669"/>
    <property type="project" value="UniProtKB-ARBA"/>
</dbReference>
<dbReference type="Pfam" id="PF23282">
    <property type="entry name" value="WHD_ROQ1"/>
    <property type="match status" value="1"/>
</dbReference>